<dbReference type="InterPro" id="IPR016130">
    <property type="entry name" value="Tyr_Pase_AS"/>
</dbReference>
<dbReference type="EMBL" id="QETA01000006">
    <property type="protein sequence ID" value="PWF21820.1"/>
    <property type="molecule type" value="Genomic_DNA"/>
</dbReference>
<dbReference type="AlphaFoldDB" id="A0A2V1JWT0"/>
<dbReference type="InterPro" id="IPR029021">
    <property type="entry name" value="Prot-tyrosine_phosphatase-like"/>
</dbReference>
<dbReference type="Pfam" id="PF13350">
    <property type="entry name" value="Y_phosphatase3"/>
    <property type="match status" value="1"/>
</dbReference>
<dbReference type="InterPro" id="IPR000387">
    <property type="entry name" value="Tyr_Pase_dom"/>
</dbReference>
<reference evidence="4" key="1">
    <citation type="submission" date="2018-05" db="EMBL/GenBank/DDBJ databases">
        <authorList>
            <person name="Li Y."/>
        </authorList>
    </citation>
    <scope>NUCLEOTIDE SEQUENCE [LARGE SCALE GENOMIC DNA]</scope>
    <source>
        <strain evidence="4">3d-2-2</strain>
    </source>
</reference>
<dbReference type="PROSITE" id="PS00383">
    <property type="entry name" value="TYR_PHOSPHATASE_1"/>
    <property type="match status" value="1"/>
</dbReference>
<dbReference type="Gene3D" id="3.90.190.10">
    <property type="entry name" value="Protein tyrosine phosphatase superfamily"/>
    <property type="match status" value="1"/>
</dbReference>
<keyword evidence="4" id="KW-1185">Reference proteome</keyword>
<dbReference type="PANTHER" id="PTHR31126:SF1">
    <property type="entry name" value="TYROSINE SPECIFIC PROTEIN PHOSPHATASES DOMAIN-CONTAINING PROTEIN"/>
    <property type="match status" value="1"/>
</dbReference>
<dbReference type="SUPFAM" id="SSF52799">
    <property type="entry name" value="(Phosphotyrosine protein) phosphatases II"/>
    <property type="match status" value="1"/>
</dbReference>
<dbReference type="PROSITE" id="PS50056">
    <property type="entry name" value="TYR_PHOSPHATASE_2"/>
    <property type="match status" value="1"/>
</dbReference>
<evidence type="ECO:0000259" key="2">
    <source>
        <dbReference type="PROSITE" id="PS50056"/>
    </source>
</evidence>
<gene>
    <name evidence="3" type="ORF">DD235_13535</name>
</gene>
<dbReference type="PANTHER" id="PTHR31126">
    <property type="entry name" value="TYROSINE-PROTEIN PHOSPHATASE"/>
    <property type="match status" value="1"/>
</dbReference>
<evidence type="ECO:0000313" key="4">
    <source>
        <dbReference type="Proteomes" id="UP000245212"/>
    </source>
</evidence>
<comment type="caution">
    <text evidence="3">The sequence shown here is derived from an EMBL/GenBank/DDBJ whole genome shotgun (WGS) entry which is preliminary data.</text>
</comment>
<sequence length="272" mass="29703">MGLGYAWVPMHGLACDLHRCDPYIMNTPSPDRHIAIPGTCNVRDLGGYPADQGQTQWRRLLRADSLYEMDETGKRQLLDAGLAMVIDLREASEAARAPDPFTSQDPVVQHRIPVFEGIIPRSWPAGDADTDMLFVLYTKALETCGDAFAQVLTTISRADPGLVLFHCSAGKDRTGLVAGLLLALAGVEKQVIVQDYALTESLMAFRMSQMVAACYGEGMNAAVIEPLLACKPQTMSATLDYLEARHGSVEGYLQYIGVGDRDRQALQGRLLD</sequence>
<feature type="domain" description="Tyrosine specific protein phosphatases" evidence="2">
    <location>
        <begin position="146"/>
        <end position="195"/>
    </location>
</feature>
<organism evidence="3 4">
    <name type="scientific">Corticimicrobacter populi</name>
    <dbReference type="NCBI Taxonomy" id="2175229"/>
    <lineage>
        <taxon>Bacteria</taxon>
        <taxon>Pseudomonadati</taxon>
        <taxon>Pseudomonadota</taxon>
        <taxon>Betaproteobacteria</taxon>
        <taxon>Burkholderiales</taxon>
        <taxon>Alcaligenaceae</taxon>
        <taxon>Corticimicrobacter</taxon>
    </lineage>
</organism>
<dbReference type="Proteomes" id="UP000245212">
    <property type="component" value="Unassembled WGS sequence"/>
</dbReference>
<protein>
    <submittedName>
        <fullName evidence="3">Protein-tyrosine-phosphatase</fullName>
    </submittedName>
</protein>
<dbReference type="InterPro" id="IPR026893">
    <property type="entry name" value="Tyr/Ser_Pase_IphP-type"/>
</dbReference>
<proteinExistence type="inferred from homology"/>
<comment type="similarity">
    <text evidence="1">Belongs to the protein-tyrosine phosphatase family.</text>
</comment>
<accession>A0A2V1JWT0</accession>
<evidence type="ECO:0000256" key="1">
    <source>
        <dbReference type="ARBA" id="ARBA00009580"/>
    </source>
</evidence>
<dbReference type="GO" id="GO:0004721">
    <property type="term" value="F:phosphoprotein phosphatase activity"/>
    <property type="evidence" value="ECO:0007669"/>
    <property type="project" value="InterPro"/>
</dbReference>
<evidence type="ECO:0000313" key="3">
    <source>
        <dbReference type="EMBL" id="PWF21820.1"/>
    </source>
</evidence>
<name>A0A2V1JWT0_9BURK</name>